<gene>
    <name evidence="2" type="ORF">AVDCRST_MAG66-1236</name>
</gene>
<feature type="non-terminal residue" evidence="2">
    <location>
        <position position="189"/>
    </location>
</feature>
<feature type="compositionally biased region" description="Basic residues" evidence="1">
    <location>
        <begin position="104"/>
        <end position="113"/>
    </location>
</feature>
<feature type="non-terminal residue" evidence="2">
    <location>
        <position position="1"/>
    </location>
</feature>
<reference evidence="2" key="1">
    <citation type="submission" date="2020-02" db="EMBL/GenBank/DDBJ databases">
        <authorList>
            <person name="Meier V. D."/>
        </authorList>
    </citation>
    <scope>NUCLEOTIDE SEQUENCE</scope>
    <source>
        <strain evidence="2">AVDCRST_MAG66</strain>
    </source>
</reference>
<sequence>DREHRPPPPLLRRADLGARPDDRRHRPGRPHALRGVRRPGPARPPRRHRRAGAGGLRGRRPGLRAAGRPRPRRPGGRLRRGDGEDPRGLVRRRAAGPCADRPLGHRARARRRVGLPQRDPRARLGPRRRHRAGPRGRPGPRGRRTGRGAAVPARRAARRARAVRAGCAAAAGRRADRAAGELVRAHPHL</sequence>
<dbReference type="AlphaFoldDB" id="A0A6J4NW87"/>
<feature type="compositionally biased region" description="Basic and acidic residues" evidence="1">
    <location>
        <begin position="1"/>
        <end position="24"/>
    </location>
</feature>
<feature type="compositionally biased region" description="Basic residues" evidence="1">
    <location>
        <begin position="25"/>
        <end position="37"/>
    </location>
</feature>
<organism evidence="2">
    <name type="scientific">uncultured Pseudonocardia sp</name>
    <dbReference type="NCBI Taxonomy" id="211455"/>
    <lineage>
        <taxon>Bacteria</taxon>
        <taxon>Bacillati</taxon>
        <taxon>Actinomycetota</taxon>
        <taxon>Actinomycetes</taxon>
        <taxon>Pseudonocardiales</taxon>
        <taxon>Pseudonocardiaceae</taxon>
        <taxon>Pseudonocardia</taxon>
        <taxon>environmental samples</taxon>
    </lineage>
</organism>
<feature type="compositionally biased region" description="Basic and acidic residues" evidence="1">
    <location>
        <begin position="79"/>
        <end position="88"/>
    </location>
</feature>
<feature type="region of interest" description="Disordered" evidence="1">
    <location>
        <begin position="1"/>
        <end position="157"/>
    </location>
</feature>
<proteinExistence type="predicted"/>
<evidence type="ECO:0000256" key="1">
    <source>
        <dbReference type="SAM" id="MobiDB-lite"/>
    </source>
</evidence>
<dbReference type="EMBL" id="CADCUS010000180">
    <property type="protein sequence ID" value="CAA9397119.1"/>
    <property type="molecule type" value="Genomic_DNA"/>
</dbReference>
<evidence type="ECO:0000313" key="2">
    <source>
        <dbReference type="EMBL" id="CAA9397119.1"/>
    </source>
</evidence>
<accession>A0A6J4NW87</accession>
<name>A0A6J4NW87_9PSEU</name>
<feature type="compositionally biased region" description="Basic residues" evidence="1">
    <location>
        <begin position="124"/>
        <end position="146"/>
    </location>
</feature>
<feature type="region of interest" description="Disordered" evidence="1">
    <location>
        <begin position="170"/>
        <end position="189"/>
    </location>
</feature>
<feature type="compositionally biased region" description="Basic residues" evidence="1">
    <location>
        <begin position="44"/>
        <end position="78"/>
    </location>
</feature>
<protein>
    <submittedName>
        <fullName evidence="2">Uncharacterized protein</fullName>
    </submittedName>
</protein>